<proteinExistence type="predicted"/>
<comment type="caution">
    <text evidence="2">The sequence shown here is derived from an EMBL/GenBank/DDBJ whole genome shotgun (WGS) entry which is preliminary data.</text>
</comment>
<protein>
    <submittedName>
        <fullName evidence="2">Uncharacterized protein</fullName>
    </submittedName>
</protein>
<evidence type="ECO:0000313" key="3">
    <source>
        <dbReference type="Proteomes" id="UP000446658"/>
    </source>
</evidence>
<evidence type="ECO:0000256" key="1">
    <source>
        <dbReference type="SAM" id="MobiDB-lite"/>
    </source>
</evidence>
<organism evidence="2 3">
    <name type="scientific">Paludibacterium denitrificans</name>
    <dbReference type="NCBI Taxonomy" id="2675226"/>
    <lineage>
        <taxon>Bacteria</taxon>
        <taxon>Pseudomonadati</taxon>
        <taxon>Pseudomonadota</taxon>
        <taxon>Betaproteobacteria</taxon>
        <taxon>Neisseriales</taxon>
        <taxon>Chromobacteriaceae</taxon>
        <taxon>Paludibacterium</taxon>
    </lineage>
</organism>
<dbReference type="RefSeq" id="WP_230368793.1">
    <property type="nucleotide sequence ID" value="NZ_WLYX01000001.1"/>
</dbReference>
<dbReference type="AlphaFoldDB" id="A0A844G9U5"/>
<keyword evidence="3" id="KW-1185">Reference proteome</keyword>
<reference evidence="2 3" key="1">
    <citation type="submission" date="2019-11" db="EMBL/GenBank/DDBJ databases">
        <title>Draft genome sequence of Paludibacterium sp. dN18-1.</title>
        <authorList>
            <person name="Im W.-T."/>
        </authorList>
    </citation>
    <scope>NUCLEOTIDE SEQUENCE [LARGE SCALE GENOMIC DNA]</scope>
    <source>
        <strain evidence="3">dN 18-1</strain>
    </source>
</reference>
<dbReference type="EMBL" id="WLYX01000001">
    <property type="protein sequence ID" value="MTD32389.1"/>
    <property type="molecule type" value="Genomic_DNA"/>
</dbReference>
<feature type="compositionally biased region" description="Basic and acidic residues" evidence="1">
    <location>
        <begin position="91"/>
        <end position="110"/>
    </location>
</feature>
<evidence type="ECO:0000313" key="2">
    <source>
        <dbReference type="EMBL" id="MTD32389.1"/>
    </source>
</evidence>
<feature type="region of interest" description="Disordered" evidence="1">
    <location>
        <begin position="50"/>
        <end position="125"/>
    </location>
</feature>
<sequence length="169" mass="18053">MVHHAAFEQRNPKHLTPIYSSIQASITAIIQQILQTIIADGVKLEAPALGGRPRRQCRDRRVQGSGHGADQADHGSEGAPSTEAAPGVPIREQHVAVRHGNDTQGDRAGRAADGPPQAGDGPPTLSLEEFAQKQNESLAALRELAERANARKQNDPVLIDYQQQNGGGK</sequence>
<accession>A0A844G9U5</accession>
<name>A0A844G9U5_9NEIS</name>
<feature type="compositionally biased region" description="Low complexity" evidence="1">
    <location>
        <begin position="111"/>
        <end position="123"/>
    </location>
</feature>
<feature type="region of interest" description="Disordered" evidence="1">
    <location>
        <begin position="148"/>
        <end position="169"/>
    </location>
</feature>
<dbReference type="Proteomes" id="UP000446658">
    <property type="component" value="Unassembled WGS sequence"/>
</dbReference>
<gene>
    <name evidence="2" type="ORF">GKE73_01130</name>
</gene>